<feature type="transmembrane region" description="Helical" evidence="1">
    <location>
        <begin position="75"/>
        <end position="97"/>
    </location>
</feature>
<protein>
    <submittedName>
        <fullName evidence="2">Uncharacterized protein</fullName>
    </submittedName>
</protein>
<reference evidence="2 3" key="1">
    <citation type="submission" date="2017-04" db="EMBL/GenBank/DDBJ databases">
        <title>Draft genome sequences of Alloscardovia macacae UMA81211 and UMA81212 isolated from the feces of a rhesus macaque (Macaca mulatta).</title>
        <authorList>
            <person name="Albert K."/>
            <person name="Sela D.A."/>
        </authorList>
    </citation>
    <scope>NUCLEOTIDE SEQUENCE [LARGE SCALE GENOMIC DNA]</scope>
    <source>
        <strain evidence="2 3">UMA81212</strain>
    </source>
</reference>
<keyword evidence="1" id="KW-0812">Transmembrane</keyword>
<dbReference type="RefSeq" id="WP_086106025.1">
    <property type="nucleotide sequence ID" value="NZ_NEKB01000005.1"/>
</dbReference>
<dbReference type="EMBL" id="NEKC01000002">
    <property type="protein sequence ID" value="OTA30029.1"/>
    <property type="molecule type" value="Genomic_DNA"/>
</dbReference>
<sequence length="142" mass="15337">MMRLSSTVKNGMLLCGYIGVSVVLSLWLGQYTAQGSESAGGLNFLGEYTWILPLAALVVIGGSFLLALRFIGTYFVLVSFVELLTRAVLAAMTFLALDGQVYLVYTLRGVNIFAGMAASVLFLTWLLKPRMKNADAVNGQSQ</sequence>
<organism evidence="2 3">
    <name type="scientific">Alloscardovia macacae</name>
    <dbReference type="NCBI Taxonomy" id="1160091"/>
    <lineage>
        <taxon>Bacteria</taxon>
        <taxon>Bacillati</taxon>
        <taxon>Actinomycetota</taxon>
        <taxon>Actinomycetes</taxon>
        <taxon>Bifidobacteriales</taxon>
        <taxon>Bifidobacteriaceae</taxon>
        <taxon>Alloscardovia</taxon>
    </lineage>
</organism>
<dbReference type="Proteomes" id="UP000243540">
    <property type="component" value="Unassembled WGS sequence"/>
</dbReference>
<dbReference type="STRING" id="1160091.B9T39_01305"/>
<dbReference type="AlphaFoldDB" id="A0A1Y2T247"/>
<keyword evidence="1" id="KW-0472">Membrane</keyword>
<proteinExistence type="predicted"/>
<feature type="transmembrane region" description="Helical" evidence="1">
    <location>
        <begin position="12"/>
        <end position="30"/>
    </location>
</feature>
<gene>
    <name evidence="2" type="ORF">B9T39_01305</name>
</gene>
<evidence type="ECO:0000256" key="1">
    <source>
        <dbReference type="SAM" id="Phobius"/>
    </source>
</evidence>
<evidence type="ECO:0000313" key="2">
    <source>
        <dbReference type="EMBL" id="OTA30029.1"/>
    </source>
</evidence>
<name>A0A1Y2T247_9BIFI</name>
<keyword evidence="1" id="KW-1133">Transmembrane helix</keyword>
<feature type="transmembrane region" description="Helical" evidence="1">
    <location>
        <begin position="109"/>
        <end position="127"/>
    </location>
</feature>
<accession>A0A1Y2T247</accession>
<evidence type="ECO:0000313" key="3">
    <source>
        <dbReference type="Proteomes" id="UP000243540"/>
    </source>
</evidence>
<comment type="caution">
    <text evidence="2">The sequence shown here is derived from an EMBL/GenBank/DDBJ whole genome shotgun (WGS) entry which is preliminary data.</text>
</comment>
<feature type="transmembrane region" description="Helical" evidence="1">
    <location>
        <begin position="50"/>
        <end position="68"/>
    </location>
</feature>